<evidence type="ECO:0000313" key="21">
    <source>
        <dbReference type="EMBL" id="ALA56983.1"/>
    </source>
</evidence>
<dbReference type="InterPro" id="IPR011130">
    <property type="entry name" value="SecA_preprotein_X-link_dom"/>
</dbReference>
<keyword evidence="10 15" id="KW-0067">ATP-binding</keyword>
<keyword evidence="22" id="KW-1185">Reference proteome</keyword>
<dbReference type="InterPro" id="IPR036670">
    <property type="entry name" value="SecA_X-link_sf"/>
</dbReference>
<evidence type="ECO:0000259" key="18">
    <source>
        <dbReference type="PROSITE" id="PS51192"/>
    </source>
</evidence>
<dbReference type="InterPro" id="IPR014018">
    <property type="entry name" value="SecA_motor_DEAD"/>
</dbReference>
<dbReference type="Pfam" id="PF01043">
    <property type="entry name" value="SecA_PP_bind"/>
    <property type="match status" value="1"/>
</dbReference>
<dbReference type="GO" id="GO:0005829">
    <property type="term" value="C:cytosol"/>
    <property type="evidence" value="ECO:0007669"/>
    <property type="project" value="TreeGrafter"/>
</dbReference>
<dbReference type="Pfam" id="PF07516">
    <property type="entry name" value="SecA_SW"/>
    <property type="match status" value="1"/>
</dbReference>
<dbReference type="SUPFAM" id="SSF81886">
    <property type="entry name" value="Helical scaffold and wing domains of SecA"/>
    <property type="match status" value="1"/>
</dbReference>
<keyword evidence="11 15" id="KW-0653">Protein transport</keyword>
<dbReference type="InterPro" id="IPR000185">
    <property type="entry name" value="SecA"/>
</dbReference>
<dbReference type="AlphaFoldDB" id="A0A0K2G7Q5"/>
<feature type="binding site" evidence="15">
    <location>
        <position position="87"/>
    </location>
    <ligand>
        <name>ATP</name>
        <dbReference type="ChEBI" id="CHEBI:30616"/>
    </ligand>
</feature>
<keyword evidence="9" id="KW-0862">Zinc</keyword>
<comment type="subcellular location">
    <subcellularLocation>
        <location evidence="15">Cell membrane</location>
        <topology evidence="15">Peripheral membrane protein</topology>
        <orientation evidence="15">Cytoplasmic side</orientation>
    </subcellularLocation>
    <subcellularLocation>
        <location evidence="15">Cytoplasm</location>
    </subcellularLocation>
    <text evidence="15">Distribution is 50-50.</text>
</comment>
<dbReference type="InterPro" id="IPR020937">
    <property type="entry name" value="SecA_CS"/>
</dbReference>
<dbReference type="GO" id="GO:0008564">
    <property type="term" value="F:protein-exporting ATPase activity"/>
    <property type="evidence" value="ECO:0007669"/>
    <property type="project" value="UniProtKB-EC"/>
</dbReference>
<dbReference type="InterPro" id="IPR044722">
    <property type="entry name" value="SecA_SF2_C"/>
</dbReference>
<comment type="cofactor">
    <cofactor evidence="1">
        <name>Zn(2+)</name>
        <dbReference type="ChEBI" id="CHEBI:29105"/>
    </cofactor>
</comment>
<dbReference type="Pfam" id="PF07517">
    <property type="entry name" value="SecA_DEAD"/>
    <property type="match status" value="1"/>
</dbReference>
<dbReference type="InterPro" id="IPR011116">
    <property type="entry name" value="SecA_Wing/Scaffold"/>
</dbReference>
<dbReference type="InterPro" id="IPR036266">
    <property type="entry name" value="SecA_Wing/Scaffold_sf"/>
</dbReference>
<dbReference type="GO" id="GO:0005524">
    <property type="term" value="F:ATP binding"/>
    <property type="evidence" value="ECO:0007669"/>
    <property type="project" value="UniProtKB-UniRule"/>
</dbReference>
<dbReference type="FunFam" id="3.90.1440.10:FF:000001">
    <property type="entry name" value="Preprotein translocase subunit SecA"/>
    <property type="match status" value="1"/>
</dbReference>
<comment type="similarity">
    <text evidence="2 15 16">Belongs to the SecA family.</text>
</comment>
<evidence type="ECO:0000256" key="11">
    <source>
        <dbReference type="ARBA" id="ARBA00022927"/>
    </source>
</evidence>
<dbReference type="InterPro" id="IPR027417">
    <property type="entry name" value="P-loop_NTPase"/>
</dbReference>
<evidence type="ECO:0000256" key="2">
    <source>
        <dbReference type="ARBA" id="ARBA00007650"/>
    </source>
</evidence>
<dbReference type="FunFam" id="1.10.3060.10:FF:000003">
    <property type="entry name" value="Protein translocase subunit SecA"/>
    <property type="match status" value="1"/>
</dbReference>
<comment type="subunit">
    <text evidence="15">Monomer and homodimer. Part of the essential Sec protein translocation apparatus which comprises SecA, SecYEG and auxiliary proteins SecDF. Other proteins may also be involved.</text>
</comment>
<dbReference type="SMART" id="SM00958">
    <property type="entry name" value="SecA_PP_bind"/>
    <property type="match status" value="1"/>
</dbReference>
<dbReference type="GO" id="GO:0006605">
    <property type="term" value="P:protein targeting"/>
    <property type="evidence" value="ECO:0007669"/>
    <property type="project" value="UniProtKB-UniRule"/>
</dbReference>
<dbReference type="GO" id="GO:0043952">
    <property type="term" value="P:protein transport by the Sec complex"/>
    <property type="evidence" value="ECO:0007669"/>
    <property type="project" value="TreeGrafter"/>
</dbReference>
<dbReference type="SUPFAM" id="SSF52540">
    <property type="entry name" value="P-loop containing nucleoside triphosphate hydrolases"/>
    <property type="match status" value="2"/>
</dbReference>
<keyword evidence="5 15" id="KW-0963">Cytoplasm</keyword>
<dbReference type="PROSITE" id="PS51196">
    <property type="entry name" value="SECA_MOTOR_DEAD"/>
    <property type="match status" value="1"/>
</dbReference>
<evidence type="ECO:0000256" key="16">
    <source>
        <dbReference type="RuleBase" id="RU003874"/>
    </source>
</evidence>
<dbReference type="InterPro" id="IPR004027">
    <property type="entry name" value="SEC_C_motif"/>
</dbReference>
<evidence type="ECO:0000256" key="15">
    <source>
        <dbReference type="HAMAP-Rule" id="MF_01382"/>
    </source>
</evidence>
<dbReference type="GO" id="GO:0005886">
    <property type="term" value="C:plasma membrane"/>
    <property type="evidence" value="ECO:0007669"/>
    <property type="project" value="UniProtKB-SubCell"/>
</dbReference>
<dbReference type="HAMAP" id="MF_01382">
    <property type="entry name" value="SecA"/>
    <property type="match status" value="1"/>
</dbReference>
<evidence type="ECO:0000256" key="14">
    <source>
        <dbReference type="ARBA" id="ARBA00023136"/>
    </source>
</evidence>
<dbReference type="GO" id="GO:0017038">
    <property type="term" value="P:protein import"/>
    <property type="evidence" value="ECO:0007669"/>
    <property type="project" value="InterPro"/>
</dbReference>
<feature type="binding site" evidence="15">
    <location>
        <position position="513"/>
    </location>
    <ligand>
        <name>ATP</name>
        <dbReference type="ChEBI" id="CHEBI:30616"/>
    </ligand>
</feature>
<dbReference type="Gene3D" id="1.10.3060.10">
    <property type="entry name" value="Helical scaffold and wing domains of SecA"/>
    <property type="match status" value="1"/>
</dbReference>
<organism evidence="21 22">
    <name type="scientific">Nitrospira moscoviensis</name>
    <dbReference type="NCBI Taxonomy" id="42253"/>
    <lineage>
        <taxon>Bacteria</taxon>
        <taxon>Pseudomonadati</taxon>
        <taxon>Nitrospirota</taxon>
        <taxon>Nitrospiria</taxon>
        <taxon>Nitrospirales</taxon>
        <taxon>Nitrospiraceae</taxon>
        <taxon>Nitrospira</taxon>
    </lineage>
</organism>
<comment type="catalytic activity">
    <reaction evidence="15">
        <text>ATP + H2O + cellular proteinSide 1 = ADP + phosphate + cellular proteinSide 2.</text>
        <dbReference type="EC" id="7.4.2.8"/>
    </reaction>
</comment>
<gene>
    <name evidence="15 21" type="primary">secA</name>
    <name evidence="21" type="ORF">NITMOv2_0547</name>
</gene>
<accession>A0A0K2G7Q5</accession>
<dbReference type="Gene3D" id="3.90.1440.10">
    <property type="entry name" value="SecA, preprotein cross-linking domain"/>
    <property type="match status" value="1"/>
</dbReference>
<evidence type="ECO:0000256" key="5">
    <source>
        <dbReference type="ARBA" id="ARBA00022490"/>
    </source>
</evidence>
<evidence type="ECO:0000256" key="9">
    <source>
        <dbReference type="ARBA" id="ARBA00022833"/>
    </source>
</evidence>
<dbReference type="Pfam" id="PF21090">
    <property type="entry name" value="P-loop_SecA"/>
    <property type="match status" value="1"/>
</dbReference>
<dbReference type="EC" id="7.4.2.8" evidence="15"/>
<keyword evidence="13 15" id="KW-0811">Translocation</keyword>
<keyword evidence="12 15" id="KW-1278">Translocase</keyword>
<dbReference type="RefSeq" id="WP_053378391.1">
    <property type="nucleotide sequence ID" value="NZ_CP011801.1"/>
</dbReference>
<dbReference type="KEGG" id="nmv:NITMOv2_0547"/>
<dbReference type="GO" id="GO:0031522">
    <property type="term" value="C:cell envelope Sec protein transport complex"/>
    <property type="evidence" value="ECO:0007669"/>
    <property type="project" value="UniProtKB-ARBA"/>
</dbReference>
<evidence type="ECO:0000256" key="17">
    <source>
        <dbReference type="SAM" id="MobiDB-lite"/>
    </source>
</evidence>
<keyword evidence="6" id="KW-0997">Cell inner membrane</keyword>
<dbReference type="GO" id="GO:0065002">
    <property type="term" value="P:intracellular protein transmembrane transport"/>
    <property type="evidence" value="ECO:0007669"/>
    <property type="project" value="UniProtKB-UniRule"/>
</dbReference>
<feature type="domain" description="SecA family profile" evidence="20">
    <location>
        <begin position="3"/>
        <end position="628"/>
    </location>
</feature>
<dbReference type="PROSITE" id="PS01312">
    <property type="entry name" value="SECA"/>
    <property type="match status" value="1"/>
</dbReference>
<dbReference type="NCBIfam" id="NF009538">
    <property type="entry name" value="PRK12904.1"/>
    <property type="match status" value="1"/>
</dbReference>
<keyword evidence="4 15" id="KW-1003">Cell membrane</keyword>
<feature type="domain" description="Helicase ATP-binding" evidence="18">
    <location>
        <begin position="89"/>
        <end position="266"/>
    </location>
</feature>
<feature type="region of interest" description="Disordered" evidence="17">
    <location>
        <begin position="846"/>
        <end position="907"/>
    </location>
</feature>
<evidence type="ECO:0000256" key="12">
    <source>
        <dbReference type="ARBA" id="ARBA00022967"/>
    </source>
</evidence>
<dbReference type="Gene3D" id="3.10.450.50">
    <property type="match status" value="1"/>
</dbReference>
<reference evidence="21 22" key="1">
    <citation type="journal article" date="2015" name="Proc. Natl. Acad. Sci. U.S.A.">
        <title>Expanded metabolic versatility of ubiquitous nitrite-oxidizing bacteria from the genus Nitrospira.</title>
        <authorList>
            <person name="Koch H."/>
            <person name="Lucker S."/>
            <person name="Albertsen M."/>
            <person name="Kitzinger K."/>
            <person name="Herbold C."/>
            <person name="Spieck E."/>
            <person name="Nielsen P.H."/>
            <person name="Wagner M."/>
            <person name="Daims H."/>
        </authorList>
    </citation>
    <scope>NUCLEOTIDE SEQUENCE [LARGE SCALE GENOMIC DNA]</scope>
    <source>
        <strain evidence="21 22">NSP M-1</strain>
    </source>
</reference>
<keyword evidence="7" id="KW-0479">Metal-binding</keyword>
<dbReference type="Pfam" id="PF02810">
    <property type="entry name" value="SEC-C"/>
    <property type="match status" value="1"/>
</dbReference>
<evidence type="ECO:0000256" key="8">
    <source>
        <dbReference type="ARBA" id="ARBA00022741"/>
    </source>
</evidence>
<dbReference type="STRING" id="42253.NITMOv2_0547"/>
<dbReference type="Gene3D" id="3.40.50.300">
    <property type="entry name" value="P-loop containing nucleotide triphosphate hydrolases"/>
    <property type="match status" value="2"/>
</dbReference>
<dbReference type="CDD" id="cd18803">
    <property type="entry name" value="SF2_C_secA"/>
    <property type="match status" value="1"/>
</dbReference>
<dbReference type="NCBIfam" id="TIGR00963">
    <property type="entry name" value="secA"/>
    <property type="match status" value="1"/>
</dbReference>
<dbReference type="PROSITE" id="PS51194">
    <property type="entry name" value="HELICASE_CTER"/>
    <property type="match status" value="1"/>
</dbReference>
<dbReference type="FunFam" id="3.40.50.300:FF:000113">
    <property type="entry name" value="Preprotein translocase subunit SecA"/>
    <property type="match status" value="1"/>
</dbReference>
<evidence type="ECO:0000259" key="19">
    <source>
        <dbReference type="PROSITE" id="PS51194"/>
    </source>
</evidence>
<evidence type="ECO:0000256" key="7">
    <source>
        <dbReference type="ARBA" id="ARBA00022723"/>
    </source>
</evidence>
<keyword evidence="3 15" id="KW-0813">Transport</keyword>
<protein>
    <recommendedName>
        <fullName evidence="15 16">Protein translocase subunit SecA</fullName>
        <ecNumber evidence="15">7.4.2.8</ecNumber>
    </recommendedName>
</protein>
<dbReference type="PANTHER" id="PTHR30612">
    <property type="entry name" value="SECA INNER MEMBRANE COMPONENT OF SEC PROTEIN SECRETION SYSTEM"/>
    <property type="match status" value="1"/>
</dbReference>
<dbReference type="SUPFAM" id="SSF81767">
    <property type="entry name" value="Pre-protein crosslinking domain of SecA"/>
    <property type="match status" value="1"/>
</dbReference>
<dbReference type="OrthoDB" id="9805579at2"/>
<sequence length="907" mass="102507">MLTQLLNLIFGSKNDREIKALMPIVERINALESSLTPLSDQALVDKTQDFKKRLAAGETLDDILPEAFAVCREMSRRKLNMRHFDVQLIGGMILHKGRIAEMKTGEGKTLVATLPMYLNALEGKGAHLVTVNDYLAKRDAQWMGQLYHALGLSVGVIQHDASFLFDPTYDASDKRLQSLRPCTRQEAYRADITYGTNNEYGFDYLRDNLIVSDLSQCVQRELNYAIVDEVDSILIDEARTPLIISGPTDQTTDLYYRINAIIPQLKPEQDYTIEEKTKTASLTEEGNARVEKLLGVDNLYDPANMDMVHHVVKALQAHALYKRDVDYVVKDGEVIIVDEFTGRLMPGRRWSDGLHQAVEAKEGVKIANENQTLASVTFQNYFRMYKKLAGMTGTADTEAGEFAKIYNLDVNVVPTNRKMIRIDYADVVYRTEKEKFAAIVEEIKECNKTGQPVLVGTISIEKSERLSGLLSRTGVKHNVLNAKFHEKEAEIVAQAGRKGAVTIATNMAGRGTDILLGGNPDFLFKQVLYREDGLPEERKLEVYEQIKAECEKDKQEVVAAGGLHILGTERHESRRIDNQLRGRAGRQGDPGSSRFYLSLEDDLMRIFASERVSQLMLKLGMEEGVPIEHGMVTRAIANAQKKVEAHNFEIRKQLLEYDDVMNKQREVIYQHRHAVLAGQNLKDDIRDMMDDMVDSAMTVYCPAEQYPEEWDMKGLVEMMQGQFGLDITQGKHDEGASLRDLGRDALADDLKKLVHEGYERKEQELGSDLMRFLEKTFMLQVIDHHWKDHLLAMDHLRDGIGLRGYGQKDPLIEYKKEGYDLFAGMMQRIKSDALERLFRVQAVRHEGPAPDAPPPPVISRPQPKLTLNRGEEPAAPQQTVHRSDEKVGRNDPCPCGSGKKYKKCHGA</sequence>
<feature type="binding site" evidence="15">
    <location>
        <begin position="105"/>
        <end position="109"/>
    </location>
    <ligand>
        <name>ATP</name>
        <dbReference type="ChEBI" id="CHEBI:30616"/>
    </ligand>
</feature>
<dbReference type="InterPro" id="IPR001650">
    <property type="entry name" value="Helicase_C-like"/>
</dbReference>
<dbReference type="PATRIC" id="fig|42253.5.peg.542"/>
<dbReference type="SMART" id="SM00957">
    <property type="entry name" value="SecA_DEAD"/>
    <property type="match status" value="1"/>
</dbReference>
<name>A0A0K2G7Q5_NITMO</name>
<evidence type="ECO:0000256" key="4">
    <source>
        <dbReference type="ARBA" id="ARBA00022475"/>
    </source>
</evidence>
<evidence type="ECO:0000313" key="22">
    <source>
        <dbReference type="Proteomes" id="UP000069205"/>
    </source>
</evidence>
<evidence type="ECO:0000256" key="1">
    <source>
        <dbReference type="ARBA" id="ARBA00001947"/>
    </source>
</evidence>
<keyword evidence="14 15" id="KW-0472">Membrane</keyword>
<dbReference type="EMBL" id="CP011801">
    <property type="protein sequence ID" value="ALA56983.1"/>
    <property type="molecule type" value="Genomic_DNA"/>
</dbReference>
<evidence type="ECO:0000256" key="3">
    <source>
        <dbReference type="ARBA" id="ARBA00022448"/>
    </source>
</evidence>
<dbReference type="GO" id="GO:0046872">
    <property type="term" value="F:metal ion binding"/>
    <property type="evidence" value="ECO:0007669"/>
    <property type="project" value="UniProtKB-KW"/>
</dbReference>
<comment type="function">
    <text evidence="15">Part of the Sec protein translocase complex. Interacts with the SecYEG preprotein conducting channel. Has a central role in coupling the hydrolysis of ATP to the transfer of proteins into and across the cell membrane, serving as an ATP-driven molecular motor driving the stepwise translocation of polypeptide chains across the membrane.</text>
</comment>
<proteinExistence type="inferred from homology"/>
<dbReference type="PANTHER" id="PTHR30612:SF0">
    <property type="entry name" value="CHLOROPLAST PROTEIN-TRANSPORTING ATPASE"/>
    <property type="match status" value="1"/>
</dbReference>
<evidence type="ECO:0000259" key="20">
    <source>
        <dbReference type="PROSITE" id="PS51196"/>
    </source>
</evidence>
<dbReference type="InterPro" id="IPR014001">
    <property type="entry name" value="Helicase_ATP-bd"/>
</dbReference>
<dbReference type="InterPro" id="IPR011115">
    <property type="entry name" value="SecA_DEAD"/>
</dbReference>
<evidence type="ECO:0000256" key="6">
    <source>
        <dbReference type="ARBA" id="ARBA00022519"/>
    </source>
</evidence>
<keyword evidence="8 15" id="KW-0547">Nucleotide-binding</keyword>
<feature type="domain" description="Helicase C-terminal" evidence="19">
    <location>
        <begin position="438"/>
        <end position="633"/>
    </location>
</feature>
<evidence type="ECO:0000256" key="13">
    <source>
        <dbReference type="ARBA" id="ARBA00023010"/>
    </source>
</evidence>
<evidence type="ECO:0000256" key="10">
    <source>
        <dbReference type="ARBA" id="ARBA00022840"/>
    </source>
</evidence>
<dbReference type="CDD" id="cd17928">
    <property type="entry name" value="DEXDc_SecA"/>
    <property type="match status" value="1"/>
</dbReference>
<dbReference type="PROSITE" id="PS51192">
    <property type="entry name" value="HELICASE_ATP_BIND_1"/>
    <property type="match status" value="1"/>
</dbReference>
<dbReference type="Proteomes" id="UP000069205">
    <property type="component" value="Chromosome"/>
</dbReference>
<dbReference type="PRINTS" id="PR00906">
    <property type="entry name" value="SECA"/>
</dbReference>